<keyword evidence="1" id="KW-0732">Signal</keyword>
<protein>
    <submittedName>
        <fullName evidence="2">Uncharacterized protein</fullName>
    </submittedName>
</protein>
<gene>
    <name evidence="2" type="ORF">K444DRAFT_404181</name>
</gene>
<dbReference type="InParanoid" id="A0A2J6TAJ8"/>
<dbReference type="Proteomes" id="UP000235371">
    <property type="component" value="Unassembled WGS sequence"/>
</dbReference>
<dbReference type="STRING" id="1095630.A0A2J6TAJ8"/>
<evidence type="ECO:0000313" key="3">
    <source>
        <dbReference type="Proteomes" id="UP000235371"/>
    </source>
</evidence>
<evidence type="ECO:0000256" key="1">
    <source>
        <dbReference type="SAM" id="SignalP"/>
    </source>
</evidence>
<dbReference type="AlphaFoldDB" id="A0A2J6TAJ8"/>
<dbReference type="GeneID" id="36580632"/>
<name>A0A2J6TAJ8_9HELO</name>
<reference evidence="2 3" key="1">
    <citation type="submission" date="2016-04" db="EMBL/GenBank/DDBJ databases">
        <title>A degradative enzymes factory behind the ericoid mycorrhizal symbiosis.</title>
        <authorList>
            <consortium name="DOE Joint Genome Institute"/>
            <person name="Martino E."/>
            <person name="Morin E."/>
            <person name="Grelet G."/>
            <person name="Kuo A."/>
            <person name="Kohler A."/>
            <person name="Daghino S."/>
            <person name="Barry K."/>
            <person name="Choi C."/>
            <person name="Cichocki N."/>
            <person name="Clum A."/>
            <person name="Copeland A."/>
            <person name="Hainaut M."/>
            <person name="Haridas S."/>
            <person name="Labutti K."/>
            <person name="Lindquist E."/>
            <person name="Lipzen A."/>
            <person name="Khouja H.-R."/>
            <person name="Murat C."/>
            <person name="Ohm R."/>
            <person name="Olson A."/>
            <person name="Spatafora J."/>
            <person name="Veneault-Fourrey C."/>
            <person name="Henrissat B."/>
            <person name="Grigoriev I."/>
            <person name="Martin F."/>
            <person name="Perotto S."/>
        </authorList>
    </citation>
    <scope>NUCLEOTIDE SEQUENCE [LARGE SCALE GENOMIC DNA]</scope>
    <source>
        <strain evidence="2 3">E</strain>
    </source>
</reference>
<sequence length="209" mass="22520">MASVVAVLVFCPLISALAFNAPAATPMADALKLLPQVEIPQPTEAPNLELHKRQSNVQYSLLEGPDSICGYQYGQSSGELGICGTSRCGFATAAGEIGEIICYGPTKTAPRYSWTSCIGGTRVSSCLADSACSDNPGIVVCTDALESYCNVGTWVGLGVEAVWCDSTYYTGMYFPPSLFFSPSPRFFPFAKFVLGFRYRQLTLDRWGEN</sequence>
<feature type="signal peptide" evidence="1">
    <location>
        <begin position="1"/>
        <end position="18"/>
    </location>
</feature>
<dbReference type="OrthoDB" id="5347452at2759"/>
<organism evidence="2 3">
    <name type="scientific">Hyaloscypha bicolor E</name>
    <dbReference type="NCBI Taxonomy" id="1095630"/>
    <lineage>
        <taxon>Eukaryota</taxon>
        <taxon>Fungi</taxon>
        <taxon>Dikarya</taxon>
        <taxon>Ascomycota</taxon>
        <taxon>Pezizomycotina</taxon>
        <taxon>Leotiomycetes</taxon>
        <taxon>Helotiales</taxon>
        <taxon>Hyaloscyphaceae</taxon>
        <taxon>Hyaloscypha</taxon>
        <taxon>Hyaloscypha bicolor</taxon>
    </lineage>
</organism>
<proteinExistence type="predicted"/>
<keyword evidence="3" id="KW-1185">Reference proteome</keyword>
<dbReference type="RefSeq" id="XP_024736943.1">
    <property type="nucleotide sequence ID" value="XM_024872552.1"/>
</dbReference>
<accession>A0A2J6TAJ8</accession>
<feature type="chain" id="PRO_5014334749" evidence="1">
    <location>
        <begin position="19"/>
        <end position="209"/>
    </location>
</feature>
<evidence type="ECO:0000313" key="2">
    <source>
        <dbReference type="EMBL" id="PMD60039.1"/>
    </source>
</evidence>
<dbReference type="EMBL" id="KZ613803">
    <property type="protein sequence ID" value="PMD60039.1"/>
    <property type="molecule type" value="Genomic_DNA"/>
</dbReference>